<evidence type="ECO:0000259" key="1">
    <source>
        <dbReference type="Pfam" id="PF00534"/>
    </source>
</evidence>
<comment type="caution">
    <text evidence="2">The sequence shown here is derived from an EMBL/GenBank/DDBJ whole genome shotgun (WGS) entry which is preliminary data.</text>
</comment>
<dbReference type="PANTHER" id="PTHR45947:SF3">
    <property type="entry name" value="SULFOQUINOVOSYL TRANSFERASE SQD2"/>
    <property type="match status" value="1"/>
</dbReference>
<gene>
    <name evidence="2" type="ORF">PSEHALCIP103_03381</name>
</gene>
<dbReference type="RefSeq" id="WP_262977317.1">
    <property type="nucleotide sequence ID" value="NZ_CAMAPB010000074.1"/>
</dbReference>
<evidence type="ECO:0000313" key="3">
    <source>
        <dbReference type="Proteomes" id="UP001152447"/>
    </source>
</evidence>
<dbReference type="PANTHER" id="PTHR45947">
    <property type="entry name" value="SULFOQUINOVOSYL TRANSFERASE SQD2"/>
    <property type="match status" value="1"/>
</dbReference>
<dbReference type="EMBL" id="CAMAPB010000074">
    <property type="protein sequence ID" value="CAH9065448.1"/>
    <property type="molecule type" value="Genomic_DNA"/>
</dbReference>
<dbReference type="SUPFAM" id="SSF53756">
    <property type="entry name" value="UDP-Glycosyltransferase/glycogen phosphorylase"/>
    <property type="match status" value="1"/>
</dbReference>
<keyword evidence="3" id="KW-1185">Reference proteome</keyword>
<dbReference type="Proteomes" id="UP001152447">
    <property type="component" value="Unassembled WGS sequence"/>
</dbReference>
<reference evidence="2" key="1">
    <citation type="submission" date="2022-07" db="EMBL/GenBank/DDBJ databases">
        <authorList>
            <person name="Criscuolo A."/>
        </authorList>
    </citation>
    <scope>NUCLEOTIDE SEQUENCE</scope>
    <source>
        <strain evidence="2">CIP103197</strain>
    </source>
</reference>
<dbReference type="InterPro" id="IPR050194">
    <property type="entry name" value="Glycosyltransferase_grp1"/>
</dbReference>
<dbReference type="Pfam" id="PF00534">
    <property type="entry name" value="Glycos_transf_1"/>
    <property type="match status" value="1"/>
</dbReference>
<dbReference type="AlphaFoldDB" id="A0A9W4VV12"/>
<dbReference type="CDD" id="cd03801">
    <property type="entry name" value="GT4_PimA-like"/>
    <property type="match status" value="1"/>
</dbReference>
<sequence length="371" mass="42064">MKVYLPVLTKYARHGGVTQFISNFITSNTKNNSVHFYDHSGPIDEKFIVNTFGTWRSVKRKSILAYYFLTFSKRVTKFDHVFLNPSLGHNSLKREIKYAKDCISSSIPFSVFFHGWDLDYAKKLETNKNLLKEYIAVLNHAHVIFVLASTFKKQLIAWGVSKDLVLLEKSMVNDDFLPTLISQNSVKNHLKLLYLSRIGKTKGIFEAIDAFSLHQGVYPKSVFTVAGTGPELSSVKEYVVNQGYSNIDFFGFADEKQKKGLMSSHDVFILPSYTEGMPISIFEAMAFGLTIITRPVGGIPDYFKNNEMGFLIESLDPKDYSEKLNFIAEDITFRNKVALTNRNYVESNVISSVVTENILNKLIKGYANANN</sequence>
<proteinExistence type="predicted"/>
<organism evidence="2 3">
    <name type="scientific">Pseudoalteromonas haloplanktis</name>
    <name type="common">Alteromonas haloplanktis</name>
    <dbReference type="NCBI Taxonomy" id="228"/>
    <lineage>
        <taxon>Bacteria</taxon>
        <taxon>Pseudomonadati</taxon>
        <taxon>Pseudomonadota</taxon>
        <taxon>Gammaproteobacteria</taxon>
        <taxon>Alteromonadales</taxon>
        <taxon>Pseudoalteromonadaceae</taxon>
        <taxon>Pseudoalteromonas</taxon>
    </lineage>
</organism>
<dbReference type="Gene3D" id="3.40.50.2000">
    <property type="entry name" value="Glycogen Phosphorylase B"/>
    <property type="match status" value="2"/>
</dbReference>
<feature type="domain" description="Glycosyl transferase family 1" evidence="1">
    <location>
        <begin position="184"/>
        <end position="337"/>
    </location>
</feature>
<protein>
    <recommendedName>
        <fullName evidence="1">Glycosyl transferase family 1 domain-containing protein</fullName>
    </recommendedName>
</protein>
<dbReference type="InterPro" id="IPR001296">
    <property type="entry name" value="Glyco_trans_1"/>
</dbReference>
<dbReference type="GO" id="GO:0016757">
    <property type="term" value="F:glycosyltransferase activity"/>
    <property type="evidence" value="ECO:0007669"/>
    <property type="project" value="InterPro"/>
</dbReference>
<accession>A0A9W4VV12</accession>
<name>A0A9W4VV12_PSEHA</name>
<evidence type="ECO:0000313" key="2">
    <source>
        <dbReference type="EMBL" id="CAH9065448.1"/>
    </source>
</evidence>